<sequence length="244" mass="27591">MEILGDGALGSWRYPRRFFGEGSWSKFNEPTLMPLQACTLDSRVCRHTIIGVTWGNLEKNVVAWREEPLLTAACRQKPSLGGVSWNPVTCFLEETLGSSETLKREGNPWLLGETWRDEPWLGETWRGEPWLFALHFPWKNVLRSLEETYWKGRCQIGEQRESSRMFNRVAQLTVELSRSSPTLAPSPLLIVLGLSSGSVSDLAELCCGRVKVFSSLRLHLVGEIDMRIMKSVLGRANPCAARVR</sequence>
<keyword evidence="2" id="KW-1185">Reference proteome</keyword>
<proteinExistence type="predicted"/>
<evidence type="ECO:0000313" key="2">
    <source>
        <dbReference type="Proteomes" id="UP000585474"/>
    </source>
</evidence>
<dbReference type="Proteomes" id="UP000585474">
    <property type="component" value="Unassembled WGS sequence"/>
</dbReference>
<evidence type="ECO:0000313" key="1">
    <source>
        <dbReference type="EMBL" id="GFZ20038.1"/>
    </source>
</evidence>
<comment type="caution">
    <text evidence="1">The sequence shown here is derived from an EMBL/GenBank/DDBJ whole genome shotgun (WGS) entry which is preliminary data.</text>
</comment>
<gene>
    <name evidence="1" type="ORF">Acr_28g0007430</name>
</gene>
<protein>
    <submittedName>
        <fullName evidence="1">Uncharacterized protein</fullName>
    </submittedName>
</protein>
<accession>A0A7J0HAJ1</accession>
<reference evidence="1 2" key="1">
    <citation type="submission" date="2019-07" db="EMBL/GenBank/DDBJ databases">
        <title>De Novo Assembly of kiwifruit Actinidia rufa.</title>
        <authorList>
            <person name="Sugita-Konishi S."/>
            <person name="Sato K."/>
            <person name="Mori E."/>
            <person name="Abe Y."/>
            <person name="Kisaki G."/>
            <person name="Hamano K."/>
            <person name="Suezawa K."/>
            <person name="Otani M."/>
            <person name="Fukuda T."/>
            <person name="Manabe T."/>
            <person name="Gomi K."/>
            <person name="Tabuchi M."/>
            <person name="Akimitsu K."/>
            <person name="Kataoka I."/>
        </authorList>
    </citation>
    <scope>NUCLEOTIDE SEQUENCE [LARGE SCALE GENOMIC DNA]</scope>
    <source>
        <strain evidence="2">cv. Fuchu</strain>
    </source>
</reference>
<name>A0A7J0HAJ1_9ERIC</name>
<dbReference type="AlphaFoldDB" id="A0A7J0HAJ1"/>
<organism evidence="1 2">
    <name type="scientific">Actinidia rufa</name>
    <dbReference type="NCBI Taxonomy" id="165716"/>
    <lineage>
        <taxon>Eukaryota</taxon>
        <taxon>Viridiplantae</taxon>
        <taxon>Streptophyta</taxon>
        <taxon>Embryophyta</taxon>
        <taxon>Tracheophyta</taxon>
        <taxon>Spermatophyta</taxon>
        <taxon>Magnoliopsida</taxon>
        <taxon>eudicotyledons</taxon>
        <taxon>Gunneridae</taxon>
        <taxon>Pentapetalae</taxon>
        <taxon>asterids</taxon>
        <taxon>Ericales</taxon>
        <taxon>Actinidiaceae</taxon>
        <taxon>Actinidia</taxon>
    </lineage>
</organism>
<dbReference type="EMBL" id="BJWL01000028">
    <property type="protein sequence ID" value="GFZ20038.1"/>
    <property type="molecule type" value="Genomic_DNA"/>
</dbReference>